<name>A0A5J4R7U3_9ZZZZ</name>
<comment type="caution">
    <text evidence="2">The sequence shown here is derived from an EMBL/GenBank/DDBJ whole genome shotgun (WGS) entry which is preliminary data.</text>
</comment>
<evidence type="ECO:0000259" key="1">
    <source>
        <dbReference type="PROSITE" id="PS50943"/>
    </source>
</evidence>
<dbReference type="InterPro" id="IPR001387">
    <property type="entry name" value="Cro/C1-type_HTH"/>
</dbReference>
<accession>A0A5J4R7U3</accession>
<organism evidence="2">
    <name type="scientific">termite gut metagenome</name>
    <dbReference type="NCBI Taxonomy" id="433724"/>
    <lineage>
        <taxon>unclassified sequences</taxon>
        <taxon>metagenomes</taxon>
        <taxon>organismal metagenomes</taxon>
    </lineage>
</organism>
<dbReference type="SUPFAM" id="SSF47413">
    <property type="entry name" value="lambda repressor-like DNA-binding domains"/>
    <property type="match status" value="1"/>
</dbReference>
<dbReference type="EMBL" id="SNRY01001598">
    <property type="protein sequence ID" value="KAA6329772.1"/>
    <property type="molecule type" value="Genomic_DNA"/>
</dbReference>
<gene>
    <name evidence="2" type="ORF">EZS27_021458</name>
</gene>
<dbReference type="AlphaFoldDB" id="A0A5J4R7U3"/>
<dbReference type="Gene3D" id="1.10.260.40">
    <property type="entry name" value="lambda repressor-like DNA-binding domains"/>
    <property type="match status" value="1"/>
</dbReference>
<dbReference type="GO" id="GO:0003677">
    <property type="term" value="F:DNA binding"/>
    <property type="evidence" value="ECO:0007669"/>
    <property type="project" value="InterPro"/>
</dbReference>
<reference evidence="2" key="1">
    <citation type="submission" date="2019-03" db="EMBL/GenBank/DDBJ databases">
        <title>Single cell metagenomics reveals metabolic interactions within the superorganism composed of flagellate Streblomastix strix and complex community of Bacteroidetes bacteria on its surface.</title>
        <authorList>
            <person name="Treitli S.C."/>
            <person name="Kolisko M."/>
            <person name="Husnik F."/>
            <person name="Keeling P."/>
            <person name="Hampl V."/>
        </authorList>
    </citation>
    <scope>NUCLEOTIDE SEQUENCE</scope>
    <source>
        <strain evidence="2">STM</strain>
    </source>
</reference>
<dbReference type="Pfam" id="PF01381">
    <property type="entry name" value="HTH_3"/>
    <property type="match status" value="1"/>
</dbReference>
<proteinExistence type="predicted"/>
<sequence length="77" mass="8682">MNSKQLKNKKTALGQQLKAVRESKDFSKGYVARMGGIRTRQVSSIEEGETNYTIDVLLGFLKGVRLEIKFSDSIEED</sequence>
<dbReference type="PROSITE" id="PS50943">
    <property type="entry name" value="HTH_CROC1"/>
    <property type="match status" value="1"/>
</dbReference>
<evidence type="ECO:0000313" key="2">
    <source>
        <dbReference type="EMBL" id="KAA6329772.1"/>
    </source>
</evidence>
<feature type="domain" description="HTH cro/C1-type" evidence="1">
    <location>
        <begin position="17"/>
        <end position="57"/>
    </location>
</feature>
<protein>
    <recommendedName>
        <fullName evidence="1">HTH cro/C1-type domain-containing protein</fullName>
    </recommendedName>
</protein>
<dbReference type="InterPro" id="IPR010982">
    <property type="entry name" value="Lambda_DNA-bd_dom_sf"/>
</dbReference>